<evidence type="ECO:0000256" key="1">
    <source>
        <dbReference type="ARBA" id="ARBA00010945"/>
    </source>
</evidence>
<evidence type="ECO:0000313" key="3">
    <source>
        <dbReference type="EMBL" id="OUT07149.1"/>
    </source>
</evidence>
<dbReference type="GO" id="GO:0005829">
    <property type="term" value="C:cytosol"/>
    <property type="evidence" value="ECO:0007669"/>
    <property type="project" value="TreeGrafter"/>
</dbReference>
<reference evidence="3 4" key="1">
    <citation type="submission" date="2017-04" db="EMBL/GenBank/DDBJ databases">
        <title>Complete genome of Campylobacter concisus ATCC 33237T and draft genomes for an additional eight well characterized C. concisus strains.</title>
        <authorList>
            <person name="Cornelius A.J."/>
            <person name="Miller W.G."/>
            <person name="Lastovica A.J."/>
            <person name="On S.L."/>
            <person name="French N.P."/>
            <person name="Vandenberg O."/>
            <person name="Biggs P.J."/>
        </authorList>
    </citation>
    <scope>NUCLEOTIDE SEQUENCE [LARGE SCALE GENOMIC DNA]</scope>
    <source>
        <strain evidence="3 4">CCUG 19995</strain>
    </source>
</reference>
<dbReference type="EMBL" id="NDYN01000007">
    <property type="protein sequence ID" value="OUT07149.1"/>
    <property type="molecule type" value="Genomic_DNA"/>
</dbReference>
<dbReference type="InterPro" id="IPR001126">
    <property type="entry name" value="UmuC"/>
</dbReference>
<dbReference type="RefSeq" id="WP_087583476.1">
    <property type="nucleotide sequence ID" value="NZ_NDYN01000007.1"/>
</dbReference>
<dbReference type="SUPFAM" id="SSF56672">
    <property type="entry name" value="DNA/RNA polymerases"/>
    <property type="match status" value="1"/>
</dbReference>
<protein>
    <submittedName>
        <fullName evidence="3">DNA repair protein</fullName>
    </submittedName>
</protein>
<dbReference type="InterPro" id="IPR043128">
    <property type="entry name" value="Rev_trsase/Diguanyl_cyclase"/>
</dbReference>
<dbReference type="Pfam" id="PF00817">
    <property type="entry name" value="IMS"/>
    <property type="match status" value="1"/>
</dbReference>
<gene>
    <name evidence="3" type="ORF">B9N65_07830</name>
</gene>
<sequence length="422" mass="47506">MKNENPKSKIYAVIDLKSFYASVECVERGLDPFKADLVVADASRGSGGICLAVSPALRAKGVKNRCRLFEIPRDIKFIIAPPRMQFYIDYAARIYEIYLKYVSKEDIYVYSIDECFIDLTSYLKFYALGAKEMAKMMMDEILKTTGVTATCGMGTNLYLAKIALDILAKHQDDGIAYLDEELYKKQLWTHQPLSDFWRIGKQTRLKLEKCGIFCMKDIANAPKSLLEKIFGVDAYITIDHANGIEPTTIADIKAYKPSTKSYFSSEILPRDYERCEAVIVLKEMADRLALRLINKDVRASGLTINVRFADKLEPQQRASVRFKTPTNVSSVLMSAAEELLLNKIKNTGLIRQIGISANDVVKENLAEFSLFEDDAKEKAVLKSLNLIKEKFGKNSILRAIDLLPEATGQDRNKKIGGHKSGE</sequence>
<proteinExistence type="inferred from homology"/>
<evidence type="ECO:0000259" key="2">
    <source>
        <dbReference type="PROSITE" id="PS50173"/>
    </source>
</evidence>
<name>A0A1Y5MF39_9BACT</name>
<feature type="domain" description="UmuC" evidence="2">
    <location>
        <begin position="11"/>
        <end position="200"/>
    </location>
</feature>
<dbReference type="SUPFAM" id="SSF100879">
    <property type="entry name" value="Lesion bypass DNA polymerase (Y-family), little finger domain"/>
    <property type="match status" value="1"/>
</dbReference>
<comment type="caution">
    <text evidence="3">The sequence shown here is derived from an EMBL/GenBank/DDBJ whole genome shotgun (WGS) entry which is preliminary data.</text>
</comment>
<dbReference type="Pfam" id="PF11799">
    <property type="entry name" value="IMS_C"/>
    <property type="match status" value="1"/>
</dbReference>
<dbReference type="PANTHER" id="PTHR11076">
    <property type="entry name" value="DNA REPAIR POLYMERASE UMUC / TRANSFERASE FAMILY MEMBER"/>
    <property type="match status" value="1"/>
</dbReference>
<dbReference type="Gene3D" id="3.40.1170.60">
    <property type="match status" value="1"/>
</dbReference>
<accession>A0A1Y5MF39</accession>
<dbReference type="Proteomes" id="UP000196317">
    <property type="component" value="Unassembled WGS sequence"/>
</dbReference>
<organism evidence="3 4">
    <name type="scientific">Campylobacter concisus</name>
    <dbReference type="NCBI Taxonomy" id="199"/>
    <lineage>
        <taxon>Bacteria</taxon>
        <taxon>Pseudomonadati</taxon>
        <taxon>Campylobacterota</taxon>
        <taxon>Epsilonproteobacteria</taxon>
        <taxon>Campylobacterales</taxon>
        <taxon>Campylobacteraceae</taxon>
        <taxon>Campylobacter</taxon>
    </lineage>
</organism>
<dbReference type="GO" id="GO:0009432">
    <property type="term" value="P:SOS response"/>
    <property type="evidence" value="ECO:0007669"/>
    <property type="project" value="TreeGrafter"/>
</dbReference>
<dbReference type="Gene3D" id="1.10.150.20">
    <property type="entry name" value="5' to 3' exonuclease, C-terminal subdomain"/>
    <property type="match status" value="1"/>
</dbReference>
<comment type="similarity">
    <text evidence="1">Belongs to the DNA polymerase type-Y family.</text>
</comment>
<dbReference type="InterPro" id="IPR036775">
    <property type="entry name" value="DNA_pol_Y-fam_lit_finger_sf"/>
</dbReference>
<dbReference type="InterPro" id="IPR043502">
    <property type="entry name" value="DNA/RNA_pol_sf"/>
</dbReference>
<dbReference type="Gene3D" id="3.30.1490.100">
    <property type="entry name" value="DNA polymerase, Y-family, little finger domain"/>
    <property type="match status" value="1"/>
</dbReference>
<dbReference type="GO" id="GO:0003684">
    <property type="term" value="F:damaged DNA binding"/>
    <property type="evidence" value="ECO:0007669"/>
    <property type="project" value="InterPro"/>
</dbReference>
<dbReference type="GO" id="GO:0042276">
    <property type="term" value="P:error-prone translesion synthesis"/>
    <property type="evidence" value="ECO:0007669"/>
    <property type="project" value="TreeGrafter"/>
</dbReference>
<dbReference type="InterPro" id="IPR050116">
    <property type="entry name" value="DNA_polymerase-Y"/>
</dbReference>
<dbReference type="PANTHER" id="PTHR11076:SF35">
    <property type="entry name" value="DNA REPAIR PROTEIN HOMOLOG YOBH"/>
    <property type="match status" value="1"/>
</dbReference>
<dbReference type="GO" id="GO:0006281">
    <property type="term" value="P:DNA repair"/>
    <property type="evidence" value="ECO:0007669"/>
    <property type="project" value="InterPro"/>
</dbReference>
<dbReference type="Gene3D" id="3.30.70.270">
    <property type="match status" value="1"/>
</dbReference>
<dbReference type="PROSITE" id="PS50173">
    <property type="entry name" value="UMUC"/>
    <property type="match status" value="1"/>
</dbReference>
<dbReference type="InterPro" id="IPR017961">
    <property type="entry name" value="DNA_pol_Y-fam_little_finger"/>
</dbReference>
<evidence type="ECO:0000313" key="4">
    <source>
        <dbReference type="Proteomes" id="UP000196317"/>
    </source>
</evidence>
<dbReference type="AlphaFoldDB" id="A0A1Y5MF39"/>
<dbReference type="GO" id="GO:0003887">
    <property type="term" value="F:DNA-directed DNA polymerase activity"/>
    <property type="evidence" value="ECO:0007669"/>
    <property type="project" value="TreeGrafter"/>
</dbReference>